<sequence>MQPQQIILALATLWLFTLAALPFLFNAACRRAKESGLAAGLAQREADHARQIAALNADIDAIAQERLAEQRAHLLATSQRLAHIEELEARIMSYTGLAVTKADYEHLKNAAETLRLARNTWQKLQGTEPWCARAYAECQGLLKLASRVHAELRTSPSSAIQQGDAA</sequence>
<gene>
    <name evidence="2" type="ORF">KUO17_10120</name>
</gene>
<keyword evidence="1" id="KW-1133">Transmembrane helix</keyword>
<organism evidence="2 3">
    <name type="scientific">Pseudomonas aegrilactucae</name>
    <dbReference type="NCBI Taxonomy" id="2854028"/>
    <lineage>
        <taxon>Bacteria</taxon>
        <taxon>Pseudomonadati</taxon>
        <taxon>Pseudomonadota</taxon>
        <taxon>Gammaproteobacteria</taxon>
        <taxon>Pseudomonadales</taxon>
        <taxon>Pseudomonadaceae</taxon>
        <taxon>Pseudomonas</taxon>
    </lineage>
</organism>
<evidence type="ECO:0000313" key="2">
    <source>
        <dbReference type="EMBL" id="MBV6287379.1"/>
    </source>
</evidence>
<dbReference type="RefSeq" id="WP_217975428.1">
    <property type="nucleotide sequence ID" value="NZ_JAHTBI010000035.1"/>
</dbReference>
<dbReference type="EMBL" id="JAHTBI010000035">
    <property type="protein sequence ID" value="MBV6287379.1"/>
    <property type="molecule type" value="Genomic_DNA"/>
</dbReference>
<reference evidence="2" key="2">
    <citation type="journal article" date="2023" name="Plant Pathol.">
        <title>Dismantling and reorganizing Pseudomonas marginalis sensu#lato.</title>
        <authorList>
            <person name="Sawada H."/>
            <person name="Fujikawa T."/>
            <person name="Satou M."/>
        </authorList>
    </citation>
    <scope>NUCLEOTIDE SEQUENCE</scope>
    <source>
        <strain evidence="2">MAFF 301350</strain>
    </source>
</reference>
<reference evidence="2" key="1">
    <citation type="journal article" date="2022" name="Int. J. Syst. Evol. Microbiol.">
        <title>Pseudomonas aegrilactucae sp. nov. and Pseudomonas morbosilactucae sp. nov., pathogens causing bacterial rot of lettuce in Japan.</title>
        <authorList>
            <person name="Sawada H."/>
            <person name="Fujikawa T."/>
            <person name="Satou M."/>
        </authorList>
    </citation>
    <scope>NUCLEOTIDE SEQUENCE</scope>
    <source>
        <strain evidence="2">MAFF 301350</strain>
    </source>
</reference>
<comment type="caution">
    <text evidence="2">The sequence shown here is derived from an EMBL/GenBank/DDBJ whole genome shotgun (WGS) entry which is preliminary data.</text>
</comment>
<protein>
    <submittedName>
        <fullName evidence="2">Uncharacterized protein</fullName>
    </submittedName>
</protein>
<feature type="transmembrane region" description="Helical" evidence="1">
    <location>
        <begin position="6"/>
        <end position="25"/>
    </location>
</feature>
<keyword evidence="1" id="KW-0812">Transmembrane</keyword>
<name>A0A9Q2XJC8_9PSED</name>
<dbReference type="Proteomes" id="UP001106592">
    <property type="component" value="Unassembled WGS sequence"/>
</dbReference>
<evidence type="ECO:0000313" key="3">
    <source>
        <dbReference type="Proteomes" id="UP001106592"/>
    </source>
</evidence>
<keyword evidence="1" id="KW-0472">Membrane</keyword>
<dbReference type="AlphaFoldDB" id="A0A9Q2XJC8"/>
<evidence type="ECO:0000256" key="1">
    <source>
        <dbReference type="SAM" id="Phobius"/>
    </source>
</evidence>
<accession>A0A9Q2XJC8</accession>
<proteinExistence type="predicted"/>
<keyword evidence="3" id="KW-1185">Reference proteome</keyword>